<feature type="repeat" description="TPR" evidence="4">
    <location>
        <begin position="89"/>
        <end position="122"/>
    </location>
</feature>
<dbReference type="Gene3D" id="3.30.1330.60">
    <property type="entry name" value="OmpA-like domain"/>
    <property type="match status" value="1"/>
</dbReference>
<dbReference type="EMBL" id="SSNZ01000011">
    <property type="protein sequence ID" value="THF47717.1"/>
    <property type="molecule type" value="Genomic_DNA"/>
</dbReference>
<protein>
    <submittedName>
        <fullName evidence="8">Cell envelope biogenesis protein OmpA</fullName>
    </submittedName>
</protein>
<dbReference type="InterPro" id="IPR050330">
    <property type="entry name" value="Bact_OuterMem_StrucFunc"/>
</dbReference>
<dbReference type="AlphaFoldDB" id="A0A4S3ZQF0"/>
<dbReference type="InterPro" id="IPR019734">
    <property type="entry name" value="TPR_rpt"/>
</dbReference>
<proteinExistence type="predicted"/>
<dbReference type="PROSITE" id="PS50005">
    <property type="entry name" value="TPR"/>
    <property type="match status" value="1"/>
</dbReference>
<evidence type="ECO:0000256" key="3">
    <source>
        <dbReference type="ARBA" id="ARBA00023237"/>
    </source>
</evidence>
<dbReference type="PROSITE" id="PS51123">
    <property type="entry name" value="OMPA_2"/>
    <property type="match status" value="1"/>
</dbReference>
<dbReference type="Proteomes" id="UP000307507">
    <property type="component" value="Unassembled WGS sequence"/>
</dbReference>
<dbReference type="InterPro" id="IPR006665">
    <property type="entry name" value="OmpA-like"/>
</dbReference>
<dbReference type="GO" id="GO:0009279">
    <property type="term" value="C:cell outer membrane"/>
    <property type="evidence" value="ECO:0007669"/>
    <property type="project" value="UniProtKB-SubCell"/>
</dbReference>
<dbReference type="PRINTS" id="PR01021">
    <property type="entry name" value="OMPADOMAIN"/>
</dbReference>
<evidence type="ECO:0000313" key="8">
    <source>
        <dbReference type="EMBL" id="THF47717.1"/>
    </source>
</evidence>
<dbReference type="SUPFAM" id="SSF103088">
    <property type="entry name" value="OmpA-like"/>
    <property type="match status" value="1"/>
</dbReference>
<dbReference type="PANTHER" id="PTHR30329">
    <property type="entry name" value="STATOR ELEMENT OF FLAGELLAR MOTOR COMPLEX"/>
    <property type="match status" value="1"/>
</dbReference>
<dbReference type="Pfam" id="PF07676">
    <property type="entry name" value="PD40"/>
    <property type="match status" value="3"/>
</dbReference>
<feature type="signal peptide" evidence="6">
    <location>
        <begin position="1"/>
        <end position="19"/>
    </location>
</feature>
<evidence type="ECO:0000313" key="9">
    <source>
        <dbReference type="Proteomes" id="UP000307507"/>
    </source>
</evidence>
<dbReference type="InterPro" id="IPR011042">
    <property type="entry name" value="6-blade_b-propeller_TolB-like"/>
</dbReference>
<keyword evidence="4" id="KW-0802">TPR repeat</keyword>
<dbReference type="InterPro" id="IPR006664">
    <property type="entry name" value="OMP_bac"/>
</dbReference>
<dbReference type="Gene3D" id="2.120.10.30">
    <property type="entry name" value="TolB, C-terminal domain"/>
    <property type="match status" value="1"/>
</dbReference>
<accession>A0A4S3ZQF0</accession>
<dbReference type="OrthoDB" id="9809364at2"/>
<name>A0A4S3ZQF0_9FLAO</name>
<comment type="caution">
    <text evidence="8">The sequence shown here is derived from an EMBL/GenBank/DDBJ whole genome shotgun (WGS) entry which is preliminary data.</text>
</comment>
<evidence type="ECO:0000256" key="2">
    <source>
        <dbReference type="ARBA" id="ARBA00023136"/>
    </source>
</evidence>
<evidence type="ECO:0000256" key="5">
    <source>
        <dbReference type="PROSITE-ProRule" id="PRU00473"/>
    </source>
</evidence>
<dbReference type="InterPro" id="IPR036737">
    <property type="entry name" value="OmpA-like_sf"/>
</dbReference>
<feature type="domain" description="OmpA-like" evidence="7">
    <location>
        <begin position="519"/>
        <end position="638"/>
    </location>
</feature>
<evidence type="ECO:0000256" key="1">
    <source>
        <dbReference type="ARBA" id="ARBA00004442"/>
    </source>
</evidence>
<dbReference type="PANTHER" id="PTHR30329:SF21">
    <property type="entry name" value="LIPOPROTEIN YIAD-RELATED"/>
    <property type="match status" value="1"/>
</dbReference>
<dbReference type="CDD" id="cd07185">
    <property type="entry name" value="OmpA_C-like"/>
    <property type="match status" value="1"/>
</dbReference>
<dbReference type="Pfam" id="PF00691">
    <property type="entry name" value="OmpA"/>
    <property type="match status" value="1"/>
</dbReference>
<organism evidence="8 9">
    <name type="scientific">Flavobacterium supellecticarium</name>
    <dbReference type="NCBI Taxonomy" id="2565924"/>
    <lineage>
        <taxon>Bacteria</taxon>
        <taxon>Pseudomonadati</taxon>
        <taxon>Bacteroidota</taxon>
        <taxon>Flavobacteriia</taxon>
        <taxon>Flavobacteriales</taxon>
        <taxon>Flavobacteriaceae</taxon>
        <taxon>Flavobacterium</taxon>
    </lineage>
</organism>
<feature type="chain" id="PRO_5020459928" evidence="6">
    <location>
        <begin position="20"/>
        <end position="638"/>
    </location>
</feature>
<gene>
    <name evidence="8" type="ORF">E6C50_16720</name>
</gene>
<dbReference type="Gene3D" id="1.25.40.10">
    <property type="entry name" value="Tetratricopeptide repeat domain"/>
    <property type="match status" value="1"/>
</dbReference>
<keyword evidence="6" id="KW-0732">Signal</keyword>
<comment type="subcellular location">
    <subcellularLocation>
        <location evidence="1">Cell outer membrane</location>
    </subcellularLocation>
</comment>
<dbReference type="InterPro" id="IPR011990">
    <property type="entry name" value="TPR-like_helical_dom_sf"/>
</dbReference>
<evidence type="ECO:0000256" key="6">
    <source>
        <dbReference type="SAM" id="SignalP"/>
    </source>
</evidence>
<evidence type="ECO:0000259" key="7">
    <source>
        <dbReference type="PROSITE" id="PS51123"/>
    </source>
</evidence>
<keyword evidence="9" id="KW-1185">Reference proteome</keyword>
<keyword evidence="2 5" id="KW-0472">Membrane</keyword>
<reference evidence="8 9" key="1">
    <citation type="submission" date="2019-04" db="EMBL/GenBank/DDBJ databases">
        <title>Flavobacterium sp. nov. isolated from construction timber.</title>
        <authorList>
            <person name="Lin S.-Y."/>
            <person name="Chang C.-T."/>
            <person name="Young C.-C."/>
        </authorList>
    </citation>
    <scope>NUCLEOTIDE SEQUENCE [LARGE SCALE GENOMIC DNA]</scope>
    <source>
        <strain evidence="8 9">CC-CTC003</strain>
    </source>
</reference>
<dbReference type="RefSeq" id="WP_136404390.1">
    <property type="nucleotide sequence ID" value="NZ_SSNZ01000011.1"/>
</dbReference>
<keyword evidence="3" id="KW-0998">Cell outer membrane</keyword>
<dbReference type="SUPFAM" id="SSF48452">
    <property type="entry name" value="TPR-like"/>
    <property type="match status" value="1"/>
</dbReference>
<dbReference type="InterPro" id="IPR011659">
    <property type="entry name" value="WD40"/>
</dbReference>
<dbReference type="SUPFAM" id="SSF82171">
    <property type="entry name" value="DPP6 N-terminal domain-like"/>
    <property type="match status" value="1"/>
</dbReference>
<evidence type="ECO:0000256" key="4">
    <source>
        <dbReference type="PROSITE-ProRule" id="PRU00339"/>
    </source>
</evidence>
<sequence length="638" mass="71585">MKKMVFAFVVAIISFKVAAQHGNTYIADSYFNRSEYANAADAYLEVMDKSQRKEKNYIYKQLADSYYNVPDAPKANEWYAKAIAQKQDAETYYRYAEMLKVEGKYEEASKQMKQFVKMAPRDPRSIAFKENPDYLTKLNNIVKMFDLKRLDFNSDKSDFGAFLSSDNILYFASARNTSRKIYGWNNEPFLDLYAVVYNANGTFSEPVLVDNINSKYHDGPATISADGNTMYFASESFKKRLFHRNKVKKIKQGQVNLFKATKIDGKWGDIKSLPFNSKDYSTSNPSLSKDGKTLYFSSNMPGSVGGVDIWKVAINPDGTYGKPQNLGKTINTKGNESFPFVTDDHKLFFASNGHQGFGGLDVYCVDLVGEMKVHNLGKPVNSAKDDFAFSFNKAKNIGFVSSNRHGSDNIYSIIPLVVSENTIPEATETDWKEEKEPEKPILFVENSDLVKKEVAIGVDGLVQGIRLPAKAMLNQSDDANGIRTTASESIGTVKKEDAIVAGNTDNARTDVTGENANHTIAVGAKALDDIYFDFDKSVINEAAAKELDKLVRIMNENPEMVVMVRSHTDSRGKQGYNLKLSEQRAESTVQYVISKGISKERIYGKGYGESLPKVNCQDDCTVWKHLQNRRSEFIIVKK</sequence>